<name>A0A2K8N5W4_9BACL</name>
<organism evidence="2 3">
    <name type="scientific">Kyrpidia spormannii</name>
    <dbReference type="NCBI Taxonomy" id="2055160"/>
    <lineage>
        <taxon>Bacteria</taxon>
        <taxon>Bacillati</taxon>
        <taxon>Bacillota</taxon>
        <taxon>Bacilli</taxon>
        <taxon>Bacillales</taxon>
        <taxon>Alicyclobacillaceae</taxon>
        <taxon>Kyrpidia</taxon>
    </lineage>
</organism>
<keyword evidence="1" id="KW-0472">Membrane</keyword>
<sequence length="143" mass="15332">MRPMVREGMAAAVGLAWGVTVGSGFLALLSVLDVVPRLVQLTRFKGGLLAYQWALIAGAFISTLSEIFPMPMSLSRWMAAAWGLFAGVFVGMVAGALTEVLNVLPILARRLRLEPVLPLLVSAMVIGKMMGCLVNFLFPELSP</sequence>
<gene>
    <name evidence="2" type="ORF">CVV65_07250</name>
</gene>
<dbReference type="AlphaFoldDB" id="A0A2K8N5W4"/>
<feature type="transmembrane region" description="Helical" evidence="1">
    <location>
        <begin position="80"/>
        <end position="104"/>
    </location>
</feature>
<feature type="transmembrane region" description="Helical" evidence="1">
    <location>
        <begin position="116"/>
        <end position="138"/>
    </location>
</feature>
<proteinExistence type="predicted"/>
<evidence type="ECO:0000313" key="3">
    <source>
        <dbReference type="Proteomes" id="UP000231932"/>
    </source>
</evidence>
<feature type="transmembrane region" description="Helical" evidence="1">
    <location>
        <begin position="12"/>
        <end position="36"/>
    </location>
</feature>
<keyword evidence="1" id="KW-0812">Transmembrane</keyword>
<reference evidence="3" key="1">
    <citation type="submission" date="2017-11" db="EMBL/GenBank/DDBJ databases">
        <title>Complete Genome Sequence of Kyrpidia sp. Strain EA-1, a thermophilic, hydrogen-oxidizing Bacterium, isolated from the Azores.</title>
        <authorList>
            <person name="Reiner J.E."/>
            <person name="Lapp C.J."/>
            <person name="Bunk B."/>
            <person name="Gescher J."/>
        </authorList>
    </citation>
    <scope>NUCLEOTIDE SEQUENCE [LARGE SCALE GENOMIC DNA]</scope>
    <source>
        <strain evidence="3">EA-1</strain>
    </source>
</reference>
<dbReference type="EMBL" id="CP024955">
    <property type="protein sequence ID" value="ATY84749.1"/>
    <property type="molecule type" value="Genomic_DNA"/>
</dbReference>
<dbReference type="KEGG" id="kyr:CVV65_07250"/>
<keyword evidence="1" id="KW-1133">Transmembrane helix</keyword>
<keyword evidence="3" id="KW-1185">Reference proteome</keyword>
<dbReference type="Pfam" id="PF13782">
    <property type="entry name" value="SpoVAB"/>
    <property type="match status" value="1"/>
</dbReference>
<evidence type="ECO:0000256" key="1">
    <source>
        <dbReference type="SAM" id="Phobius"/>
    </source>
</evidence>
<protein>
    <submittedName>
        <fullName evidence="2">Stage V sporulation protein AB</fullName>
    </submittedName>
</protein>
<feature type="transmembrane region" description="Helical" evidence="1">
    <location>
        <begin position="48"/>
        <end position="68"/>
    </location>
</feature>
<dbReference type="InterPro" id="IPR020144">
    <property type="entry name" value="SpoVAB"/>
</dbReference>
<evidence type="ECO:0000313" key="2">
    <source>
        <dbReference type="EMBL" id="ATY84749.1"/>
    </source>
</evidence>
<accession>A0A2K8N5W4</accession>
<dbReference type="Proteomes" id="UP000231932">
    <property type="component" value="Chromosome"/>
</dbReference>